<accession>A0AAW4UH76</accession>
<dbReference type="AlphaFoldDB" id="A0AAW4UH76"/>
<organism evidence="2 3">
    <name type="scientific">Agathobacter rectalis</name>
    <dbReference type="NCBI Taxonomy" id="39491"/>
    <lineage>
        <taxon>Bacteria</taxon>
        <taxon>Bacillati</taxon>
        <taxon>Bacillota</taxon>
        <taxon>Clostridia</taxon>
        <taxon>Lachnospirales</taxon>
        <taxon>Lachnospiraceae</taxon>
        <taxon>Agathobacter</taxon>
    </lineage>
</organism>
<sequence>MGWDYTHATHYTRTGAIDKKAEIDELYTWQNDTKKYEVVRSCMVGATYYAAVKATVLSTGEVETFAAVALTHTNNRDYFNFGVKTMEESMGPCEDHCPASILSLLSPTDSEYANSWRERCRKNIEAKKDPHALKNLPVGAVIRFTLHTGESIELLKHAAAYQFKRPFWFCQSSGRYMPATRIPANYEVVTA</sequence>
<dbReference type="RefSeq" id="WP_306780583.1">
    <property type="nucleotide sequence ID" value="NZ_JAJCJK010000004.1"/>
</dbReference>
<gene>
    <name evidence="2" type="ORF">LIZ56_03715</name>
</gene>
<protein>
    <recommendedName>
        <fullName evidence="1">DUF6927 domain-containing protein</fullName>
    </recommendedName>
</protein>
<evidence type="ECO:0000313" key="2">
    <source>
        <dbReference type="EMBL" id="MCB6937520.1"/>
    </source>
</evidence>
<comment type="caution">
    <text evidence="2">The sequence shown here is derived from an EMBL/GenBank/DDBJ whole genome shotgun (WGS) entry which is preliminary data.</text>
</comment>
<dbReference type="EMBL" id="JAJCJK010000004">
    <property type="protein sequence ID" value="MCB6937520.1"/>
    <property type="molecule type" value="Genomic_DNA"/>
</dbReference>
<evidence type="ECO:0000259" key="1">
    <source>
        <dbReference type="Pfam" id="PF21992"/>
    </source>
</evidence>
<name>A0AAW4UH76_9FIRM</name>
<evidence type="ECO:0000313" key="3">
    <source>
        <dbReference type="Proteomes" id="UP001197684"/>
    </source>
</evidence>
<feature type="domain" description="DUF6927" evidence="1">
    <location>
        <begin position="107"/>
        <end position="145"/>
    </location>
</feature>
<dbReference type="Pfam" id="PF21992">
    <property type="entry name" value="DUF6927"/>
    <property type="match status" value="1"/>
</dbReference>
<reference evidence="2" key="1">
    <citation type="submission" date="2021-10" db="EMBL/GenBank/DDBJ databases">
        <title>Collection of gut derived symbiotic bacterial strains cultured from healthy donors.</title>
        <authorList>
            <person name="Lin H."/>
            <person name="Littmann E."/>
            <person name="Kohout C."/>
            <person name="Pamer E.G."/>
        </authorList>
    </citation>
    <scope>NUCLEOTIDE SEQUENCE</scope>
    <source>
        <strain evidence="2">DFI.9.42</strain>
    </source>
</reference>
<dbReference type="Proteomes" id="UP001197684">
    <property type="component" value="Unassembled WGS sequence"/>
</dbReference>
<dbReference type="InterPro" id="IPR053845">
    <property type="entry name" value="DUF6927"/>
</dbReference>
<proteinExistence type="predicted"/>